<dbReference type="SUPFAM" id="SSF55031">
    <property type="entry name" value="Bacterial exopeptidase dimerisation domain"/>
    <property type="match status" value="1"/>
</dbReference>
<evidence type="ECO:0000259" key="8">
    <source>
        <dbReference type="Pfam" id="PF07687"/>
    </source>
</evidence>
<evidence type="ECO:0000256" key="7">
    <source>
        <dbReference type="ARBA" id="ARBA00023285"/>
    </source>
</evidence>
<dbReference type="Proteomes" id="UP000766904">
    <property type="component" value="Unassembled WGS sequence"/>
</dbReference>
<proteinExistence type="inferred from homology"/>
<evidence type="ECO:0000313" key="9">
    <source>
        <dbReference type="EMBL" id="TYL37824.1"/>
    </source>
</evidence>
<dbReference type="EMBL" id="PHNJ01000007">
    <property type="protein sequence ID" value="TYL37824.1"/>
    <property type="molecule type" value="Genomic_DNA"/>
</dbReference>
<dbReference type="SUPFAM" id="SSF53187">
    <property type="entry name" value="Zn-dependent exopeptidases"/>
    <property type="match status" value="1"/>
</dbReference>
<evidence type="ECO:0000256" key="5">
    <source>
        <dbReference type="ARBA" id="ARBA00022801"/>
    </source>
</evidence>
<keyword evidence="10" id="KW-1185">Reference proteome</keyword>
<name>A0A8J8TRK8_9EURY</name>
<accession>A0A8J8TRK8</accession>
<dbReference type="InterPro" id="IPR036264">
    <property type="entry name" value="Bact_exopeptidase_dim_dom"/>
</dbReference>
<dbReference type="InterPro" id="IPR050072">
    <property type="entry name" value="Peptidase_M20A"/>
</dbReference>
<comment type="cofactor">
    <cofactor evidence="1">
        <name>Co(2+)</name>
        <dbReference type="ChEBI" id="CHEBI:48828"/>
    </cofactor>
</comment>
<dbReference type="Pfam" id="PF01546">
    <property type="entry name" value="Peptidase_M20"/>
    <property type="match status" value="1"/>
</dbReference>
<evidence type="ECO:0000256" key="1">
    <source>
        <dbReference type="ARBA" id="ARBA00001941"/>
    </source>
</evidence>
<dbReference type="RefSeq" id="WP_148858601.1">
    <property type="nucleotide sequence ID" value="NZ_PHNJ01000007.1"/>
</dbReference>
<dbReference type="InterPro" id="IPR011650">
    <property type="entry name" value="Peptidase_M20_dimer"/>
</dbReference>
<keyword evidence="4" id="KW-0479">Metal-binding</keyword>
<keyword evidence="6" id="KW-0862">Zinc</keyword>
<dbReference type="InterPro" id="IPR002933">
    <property type="entry name" value="Peptidase_M20"/>
</dbReference>
<reference evidence="9" key="1">
    <citation type="submission" date="2017-11" db="EMBL/GenBank/DDBJ databases">
        <authorList>
            <person name="Kajale S.C."/>
            <person name="Sharma A."/>
        </authorList>
    </citation>
    <scope>NUCLEOTIDE SEQUENCE</scope>
    <source>
        <strain evidence="9">LS1_42</strain>
    </source>
</reference>
<sequence length="400" mass="43238">MSRDPAEVNEYPTDLSSLAAALVRIESENPPGNEQACAEYVYDWFDHHRIDATLLREPDPDRPQVGARVGTGGPTLVLNGHLDVVPAGDPDEWTYPPYDGVIDDGRLYGRGSVDMKTGVAIAMLSAYNLRSEIESGELDGSIVIHAAIGEETAAPGTKSLLEAGFDGDFGIVLEPTELRVATSEKGMAWYEIGWAGEPAHASRPDQGRNPIEHIQPVTDALTDYDARLRERSDPLCGQAYGTVTQVVAGADSNKAVLPDRAYVTLDRRILPEETITEVDEEVAELIDTLNREHGIAATWERHETYASAEIPVDHRLAGVVRDHSEAVADISPEPWGIKASTDVRDFVNSAGIPAITWGPGSLAQAHTIDEYVELAAAETGLVILERAARTLLTEDSSVSN</sequence>
<evidence type="ECO:0000256" key="4">
    <source>
        <dbReference type="ARBA" id="ARBA00022723"/>
    </source>
</evidence>
<evidence type="ECO:0000256" key="2">
    <source>
        <dbReference type="ARBA" id="ARBA00001947"/>
    </source>
</evidence>
<dbReference type="InterPro" id="IPR010182">
    <property type="entry name" value="ArgE/DapE"/>
</dbReference>
<dbReference type="Gene3D" id="3.40.630.10">
    <property type="entry name" value="Zn peptidases"/>
    <property type="match status" value="1"/>
</dbReference>
<evidence type="ECO:0000313" key="10">
    <source>
        <dbReference type="Proteomes" id="UP000766904"/>
    </source>
</evidence>
<dbReference type="OrthoDB" id="24854at2157"/>
<evidence type="ECO:0000256" key="6">
    <source>
        <dbReference type="ARBA" id="ARBA00022833"/>
    </source>
</evidence>
<evidence type="ECO:0000256" key="3">
    <source>
        <dbReference type="ARBA" id="ARBA00006247"/>
    </source>
</evidence>
<keyword evidence="7" id="KW-0170">Cobalt</keyword>
<dbReference type="Pfam" id="PF07687">
    <property type="entry name" value="M20_dimer"/>
    <property type="match status" value="1"/>
</dbReference>
<organism evidence="9 10">
    <name type="scientific">Natronococcus pandeyae</name>
    <dbReference type="NCBI Taxonomy" id="2055836"/>
    <lineage>
        <taxon>Archaea</taxon>
        <taxon>Methanobacteriati</taxon>
        <taxon>Methanobacteriota</taxon>
        <taxon>Stenosarchaea group</taxon>
        <taxon>Halobacteria</taxon>
        <taxon>Halobacteriales</taxon>
        <taxon>Natrialbaceae</taxon>
        <taxon>Natronococcus</taxon>
    </lineage>
</organism>
<dbReference type="NCBIfam" id="TIGR01910">
    <property type="entry name" value="DapE-ArgE"/>
    <property type="match status" value="1"/>
</dbReference>
<dbReference type="GO" id="GO:0046872">
    <property type="term" value="F:metal ion binding"/>
    <property type="evidence" value="ECO:0007669"/>
    <property type="project" value="UniProtKB-KW"/>
</dbReference>
<protein>
    <submittedName>
        <fullName evidence="9">Acetylornithine deacetylase</fullName>
    </submittedName>
</protein>
<gene>
    <name evidence="9" type="ORF">CV102_13890</name>
</gene>
<comment type="caution">
    <text evidence="9">The sequence shown here is derived from an EMBL/GenBank/DDBJ whole genome shotgun (WGS) entry which is preliminary data.</text>
</comment>
<comment type="cofactor">
    <cofactor evidence="2">
        <name>Zn(2+)</name>
        <dbReference type="ChEBI" id="CHEBI:29105"/>
    </cofactor>
</comment>
<comment type="similarity">
    <text evidence="3">Belongs to the peptidase M20A family.</text>
</comment>
<feature type="domain" description="Peptidase M20 dimerisation" evidence="8">
    <location>
        <begin position="183"/>
        <end position="292"/>
    </location>
</feature>
<dbReference type="Gene3D" id="3.30.70.360">
    <property type="match status" value="1"/>
</dbReference>
<keyword evidence="5" id="KW-0378">Hydrolase</keyword>
<dbReference type="AlphaFoldDB" id="A0A8J8TRK8"/>
<dbReference type="GO" id="GO:0016787">
    <property type="term" value="F:hydrolase activity"/>
    <property type="evidence" value="ECO:0007669"/>
    <property type="project" value="UniProtKB-KW"/>
</dbReference>
<dbReference type="PANTHER" id="PTHR43808">
    <property type="entry name" value="ACETYLORNITHINE DEACETYLASE"/>
    <property type="match status" value="1"/>
</dbReference>